<feature type="region of interest" description="Disordered" evidence="11">
    <location>
        <begin position="289"/>
        <end position="319"/>
    </location>
</feature>
<feature type="transmembrane region" description="Helical" evidence="12">
    <location>
        <begin position="147"/>
        <end position="167"/>
    </location>
</feature>
<dbReference type="EMBL" id="CAJPWZ010002131">
    <property type="protein sequence ID" value="CAG2231010.1"/>
    <property type="molecule type" value="Genomic_DNA"/>
</dbReference>
<feature type="transmembrane region" description="Helical" evidence="12">
    <location>
        <begin position="109"/>
        <end position="131"/>
    </location>
</feature>
<keyword evidence="7 12" id="KW-1133">Transmembrane helix</keyword>
<accession>A0A8S3TBR8</accession>
<gene>
    <name evidence="13" type="ORF">MEDL_43811</name>
</gene>
<organism evidence="13 14">
    <name type="scientific">Mytilus edulis</name>
    <name type="common">Blue mussel</name>
    <dbReference type="NCBI Taxonomy" id="6550"/>
    <lineage>
        <taxon>Eukaryota</taxon>
        <taxon>Metazoa</taxon>
        <taxon>Spiralia</taxon>
        <taxon>Lophotrochozoa</taxon>
        <taxon>Mollusca</taxon>
        <taxon>Bivalvia</taxon>
        <taxon>Autobranchia</taxon>
        <taxon>Pteriomorphia</taxon>
        <taxon>Mytilida</taxon>
        <taxon>Mytiloidea</taxon>
        <taxon>Mytilidae</taxon>
        <taxon>Mytilinae</taxon>
        <taxon>Mytilus</taxon>
    </lineage>
</organism>
<feature type="compositionally biased region" description="Polar residues" evidence="11">
    <location>
        <begin position="289"/>
        <end position="306"/>
    </location>
</feature>
<evidence type="ECO:0000256" key="4">
    <source>
        <dbReference type="ARBA" id="ARBA00022475"/>
    </source>
</evidence>
<feature type="transmembrane region" description="Helical" evidence="12">
    <location>
        <begin position="32"/>
        <end position="53"/>
    </location>
</feature>
<evidence type="ECO:0000256" key="6">
    <source>
        <dbReference type="ARBA" id="ARBA00022781"/>
    </source>
</evidence>
<feature type="transmembrane region" description="Helical" evidence="12">
    <location>
        <begin position="478"/>
        <end position="501"/>
    </location>
</feature>
<evidence type="ECO:0000256" key="7">
    <source>
        <dbReference type="ARBA" id="ARBA00022989"/>
    </source>
</evidence>
<evidence type="ECO:0000256" key="11">
    <source>
        <dbReference type="SAM" id="MobiDB-lite"/>
    </source>
</evidence>
<keyword evidence="4" id="KW-1003">Cell membrane</keyword>
<feature type="transmembrane region" description="Helical" evidence="12">
    <location>
        <begin position="1029"/>
        <end position="1049"/>
    </location>
</feature>
<dbReference type="InterPro" id="IPR004878">
    <property type="entry name" value="Otopetrin"/>
</dbReference>
<evidence type="ECO:0000313" key="13">
    <source>
        <dbReference type="EMBL" id="CAG2231010.1"/>
    </source>
</evidence>
<keyword evidence="14" id="KW-1185">Reference proteome</keyword>
<feature type="transmembrane region" description="Helical" evidence="12">
    <location>
        <begin position="998"/>
        <end position="1023"/>
    </location>
</feature>
<feature type="transmembrane region" description="Helical" evidence="12">
    <location>
        <begin position="887"/>
        <end position="910"/>
    </location>
</feature>
<proteinExistence type="inferred from homology"/>
<evidence type="ECO:0000256" key="12">
    <source>
        <dbReference type="SAM" id="Phobius"/>
    </source>
</evidence>
<feature type="transmembrane region" description="Helical" evidence="12">
    <location>
        <begin position="964"/>
        <end position="986"/>
    </location>
</feature>
<dbReference type="PANTHER" id="PTHR21522">
    <property type="entry name" value="PROTON CHANNEL OTOP"/>
    <property type="match status" value="1"/>
</dbReference>
<dbReference type="GO" id="GO:0005886">
    <property type="term" value="C:plasma membrane"/>
    <property type="evidence" value="ECO:0007669"/>
    <property type="project" value="UniProtKB-SubCell"/>
</dbReference>
<keyword evidence="3" id="KW-0813">Transport</keyword>
<evidence type="ECO:0000256" key="1">
    <source>
        <dbReference type="ARBA" id="ARBA00004651"/>
    </source>
</evidence>
<keyword evidence="6" id="KW-0375">Hydrogen ion transport</keyword>
<feature type="transmembrane region" description="Helical" evidence="12">
    <location>
        <begin position="332"/>
        <end position="354"/>
    </location>
</feature>
<keyword evidence="8" id="KW-0406">Ion transport</keyword>
<feature type="transmembrane region" description="Helical" evidence="12">
    <location>
        <begin position="1408"/>
        <end position="1429"/>
    </location>
</feature>
<keyword evidence="5 12" id="KW-0812">Transmembrane</keyword>
<feature type="transmembrane region" description="Helical" evidence="12">
    <location>
        <begin position="400"/>
        <end position="418"/>
    </location>
</feature>
<feature type="transmembrane region" description="Helical" evidence="12">
    <location>
        <begin position="65"/>
        <end position="88"/>
    </location>
</feature>
<feature type="transmembrane region" description="Helical" evidence="12">
    <location>
        <begin position="922"/>
        <end position="944"/>
    </location>
</feature>
<feature type="transmembrane region" description="Helical" evidence="12">
    <location>
        <begin position="438"/>
        <end position="457"/>
    </location>
</feature>
<dbReference type="Proteomes" id="UP000683360">
    <property type="component" value="Unassembled WGS sequence"/>
</dbReference>
<feature type="transmembrane region" description="Helical" evidence="12">
    <location>
        <begin position="663"/>
        <end position="682"/>
    </location>
</feature>
<evidence type="ECO:0000256" key="5">
    <source>
        <dbReference type="ARBA" id="ARBA00022692"/>
    </source>
</evidence>
<feature type="transmembrane region" description="Helical" evidence="12">
    <location>
        <begin position="360"/>
        <end position="379"/>
    </location>
</feature>
<keyword evidence="9 12" id="KW-0472">Membrane</keyword>
<feature type="transmembrane region" description="Helical" evidence="12">
    <location>
        <begin position="1129"/>
        <end position="1147"/>
    </location>
</feature>
<feature type="transmembrane region" description="Helical" evidence="12">
    <location>
        <begin position="694"/>
        <end position="714"/>
    </location>
</feature>
<feature type="transmembrane region" description="Helical" evidence="12">
    <location>
        <begin position="623"/>
        <end position="643"/>
    </location>
</feature>
<feature type="transmembrane region" description="Helical" evidence="12">
    <location>
        <begin position="179"/>
        <end position="201"/>
    </location>
</feature>
<feature type="transmembrane region" description="Helical" evidence="12">
    <location>
        <begin position="1441"/>
        <end position="1461"/>
    </location>
</feature>
<evidence type="ECO:0000256" key="2">
    <source>
        <dbReference type="ARBA" id="ARBA00006513"/>
    </source>
</evidence>
<feature type="transmembrane region" description="Helical" evidence="12">
    <location>
        <begin position="1070"/>
        <end position="1091"/>
    </location>
</feature>
<name>A0A8S3TBR8_MYTED</name>
<evidence type="ECO:0000256" key="8">
    <source>
        <dbReference type="ARBA" id="ARBA00023065"/>
    </source>
</evidence>
<comment type="similarity">
    <text evidence="2">Belongs to the otopetrin family.</text>
</comment>
<feature type="transmembrane region" description="Helical" evidence="12">
    <location>
        <begin position="1258"/>
        <end position="1280"/>
    </location>
</feature>
<evidence type="ECO:0000256" key="10">
    <source>
        <dbReference type="ARBA" id="ARBA00023303"/>
    </source>
</evidence>
<sequence>MDFFKGVIRAAFVLPFSAGNVDEEKDSHDGSLAGLLLMTTSIAILSEILMIGFSTNETISSKFSVGLAVLSFLSALAIVLCVCISLYVSSRGNSVFRILPWNTCNTIRLRFLWIFCFSCIISRTLDMTFYIDCLTNSMTLKFTVDKIVYDLVCIVFYVVQTAFITYFSHSRFTRHLGIYYGLLIIFLTNISVICYALAFTFKPKEVEMVDILNLTTISQHTSSNTSCYKSSMYAVLMKIDPFLLPAFCEYSLVSITFIMNMWPKFGLKNDEFVLDDISLDVNRETSESTSDLRGTINGRSDSTNSRRNNERIPLLDNSESSTNYRQHRIRRFISISVPILLYLPSVILYCLHISKVPSVHLGLTISIAVGDTIELLLYVKCFYSLQTQCKPLKQKECSSLDSGDYILIASAVAAISYYTVKLMSNIYNVNSEATYGIGFYKLVIDIIAAYFQTVFILQMKKYAKAFNISSWTSVEYTCLLMSFMNLCSWAADTLIVSQYVYQNDAPYHFFGSSDWTEIFGFLYPFVIFYRFNAFVSFYGLRKYFKQTHKCHFNIRNSKIMTTLLCNILRATFIVPFSAGLIKERRNRGFSVHDGSIAGVVLLTTAMIIIFEVIVVLPVKQSRMLMVGLSGLALICLVLCSIVVRCRSNWVEVKTVKPSDQMKLKFLWLFCIGNITYQALQLAMHLLCKIYNLQVTLFWAFTWIFQICQTVFIHYFSRFRFANALCLYYGLLVLCVTNISMWTQQTFYTNRIRLEINISNLINSTVANCLYGDGLATVVEFLNPYLQPVLLEYSLLSLIFLSEMWPKQNAEFERINNSISGDTDDEYETLLVRNNNQDGDQPLLRCSVWHKNSLCVLLIGFLYNFSFMLIQCIYIYGPREKMTDYRKVSFDIFFCANIVRTPLIIKCFYALNGQLRPKQESHTGMSLDQFVIITSSFATCGLYIADCFRVSDAPASTTLGEILKIMTTLLCNILRATFIVPFSAGLIKERRNRGFSVHDGSIAGVVLLTTAMIIIFEVIVVLPVKQSRMLMVGLSGLALIFLVLCSIVVRCRSNWVEVKTVKPSDQMKLKFLWLFCIGNITYQALQLAMHLLCKIYNLQVTLFWAFTWIFQICQTVFIHYFSRFRFANALCLYYGLLVLCVTNISMWTQQTFYTNRIRLEINISNLINSTVANCLYGDGLATVVEFLNPYLQPVLLEYSLLSLIFLSEMWPKKNAEFERINNSISGDTDDEYETLLVRNNNQDGDQPLPRCSVWHKNSLCVLLIGFLYNFSFMLIQCIYIYGPREKMTDYRKVSFDIFFCANIVRTPLIIKCFYALNGQLRPKQESHTGMSLDQFVIITSSFATCGLYIADCFRVSDAPASTTLGEILFKSNVILRVVATVFQTLFILQMKHYNKIGDQKPFCSIQNTFLFLSLVNLGIWMSYTFVTPRYRLTQSSFLLESFWFPFVLFYHFECFVAFYKFFRV</sequence>
<reference evidence="13" key="1">
    <citation type="submission" date="2021-03" db="EMBL/GenBank/DDBJ databases">
        <authorList>
            <person name="Bekaert M."/>
        </authorList>
    </citation>
    <scope>NUCLEOTIDE SEQUENCE</scope>
</reference>
<dbReference type="Pfam" id="PF03189">
    <property type="entry name" value="Otopetrin"/>
    <property type="match status" value="2"/>
</dbReference>
<feature type="transmembrane region" description="Helical" evidence="12">
    <location>
        <begin position="853"/>
        <end position="875"/>
    </location>
</feature>
<evidence type="ECO:0000313" key="14">
    <source>
        <dbReference type="Proteomes" id="UP000683360"/>
    </source>
</evidence>
<keyword evidence="10" id="KW-0407">Ion channel</keyword>
<feature type="transmembrane region" description="Helical" evidence="12">
    <location>
        <begin position="596"/>
        <end position="616"/>
    </location>
</feature>
<dbReference type="GO" id="GO:0015252">
    <property type="term" value="F:proton channel activity"/>
    <property type="evidence" value="ECO:0007669"/>
    <property type="project" value="InterPro"/>
</dbReference>
<dbReference type="OrthoDB" id="6125111at2759"/>
<evidence type="ECO:0000256" key="3">
    <source>
        <dbReference type="ARBA" id="ARBA00022448"/>
    </source>
</evidence>
<protein>
    <submittedName>
        <fullName evidence="13">Uncharacterized protein</fullName>
    </submittedName>
</protein>
<feature type="transmembrane region" description="Helical" evidence="12">
    <location>
        <begin position="242"/>
        <end position="262"/>
    </location>
</feature>
<dbReference type="PANTHER" id="PTHR21522:SF32">
    <property type="entry name" value="OTOPETRIN-2"/>
    <property type="match status" value="1"/>
</dbReference>
<feature type="transmembrane region" description="Helical" evidence="12">
    <location>
        <begin position="720"/>
        <end position="742"/>
    </location>
</feature>
<comment type="subcellular location">
    <subcellularLocation>
        <location evidence="1">Cell membrane</location>
        <topology evidence="1">Multi-pass membrane protein</topology>
    </subcellularLocation>
</comment>
<feature type="transmembrane region" description="Helical" evidence="12">
    <location>
        <begin position="561"/>
        <end position="581"/>
    </location>
</feature>
<feature type="transmembrane region" description="Helical" evidence="12">
    <location>
        <begin position="1097"/>
        <end position="1117"/>
    </location>
</feature>
<evidence type="ECO:0000256" key="9">
    <source>
        <dbReference type="ARBA" id="ARBA00023136"/>
    </source>
</evidence>
<comment type="caution">
    <text evidence="13">The sequence shown here is derived from an EMBL/GenBank/DDBJ whole genome shotgun (WGS) entry which is preliminary data.</text>
</comment>
<feature type="transmembrane region" description="Helical" evidence="12">
    <location>
        <begin position="521"/>
        <end position="540"/>
    </location>
</feature>